<accession>A0A3B1E650</accession>
<gene>
    <name evidence="1" type="ORF">MNB_ARC-1_1222</name>
</gene>
<organism evidence="1">
    <name type="scientific">hydrothermal vent metagenome</name>
    <dbReference type="NCBI Taxonomy" id="652676"/>
    <lineage>
        <taxon>unclassified sequences</taxon>
        <taxon>metagenomes</taxon>
        <taxon>ecological metagenomes</taxon>
    </lineage>
</organism>
<sequence length="188" mass="20819">MIFKTMVILILSSLCFGALNNGDCNNGYQNIDYEPYFFDNSVLSISGAYGFGISYSRKDYFGANILIKTSQYSFIGLELLQMKSKLAGDFASPNNILVGRNTSYMGNMIFGLRLKPHERLTMFPYVGTGANIHYVANSEIGTITSGIDIIYSANSFIAISLGYKNIAILFSPTLELEHYANASLRITF</sequence>
<dbReference type="AlphaFoldDB" id="A0A3B1E650"/>
<reference evidence="1" key="1">
    <citation type="submission" date="2018-10" db="EMBL/GenBank/DDBJ databases">
        <authorList>
            <person name="Aoki K."/>
        </authorList>
    </citation>
    <scope>NUCLEOTIDE SEQUENCE</scope>
</reference>
<protein>
    <submittedName>
        <fullName evidence="1">Uncharacterized protein</fullName>
    </submittedName>
</protein>
<evidence type="ECO:0000313" key="1">
    <source>
        <dbReference type="EMBL" id="VAY87416.1"/>
    </source>
</evidence>
<name>A0A3B1E650_9ZZZZ</name>
<proteinExistence type="predicted"/>
<dbReference type="EMBL" id="UOYO01000025">
    <property type="protein sequence ID" value="VAY87416.1"/>
    <property type="molecule type" value="Genomic_DNA"/>
</dbReference>